<dbReference type="PANTHER" id="PTHR10805:SF0">
    <property type="entry name" value="COATOMER SUBUNIT EPSILON"/>
    <property type="match status" value="1"/>
</dbReference>
<accession>A0AAV5AHZ4</accession>
<dbReference type="GO" id="GO:0006888">
    <property type="term" value="P:endoplasmic reticulum to Golgi vesicle-mediated transport"/>
    <property type="evidence" value="ECO:0007669"/>
    <property type="project" value="TreeGrafter"/>
</dbReference>
<comment type="function">
    <text evidence="11">The coatomer is a cytosolic protein complex that binds to dilysine motifs and reversibly associates with Golgi non-clathrin-coated vesicles, which further mediate biosynthetic protein transport from the ER, via the Golgi up to the trans Golgi network. The coatomer complex is required for budding from Golgi membranes, and is essential for the retrograde Golgi-to-ER transport of dilysine-tagged proteins.</text>
</comment>
<evidence type="ECO:0000313" key="14">
    <source>
        <dbReference type="EMBL" id="GJJ16086.1"/>
    </source>
</evidence>
<evidence type="ECO:0000256" key="6">
    <source>
        <dbReference type="ARBA" id="ARBA00022892"/>
    </source>
</evidence>
<dbReference type="GO" id="GO:0005198">
    <property type="term" value="F:structural molecule activity"/>
    <property type="evidence" value="ECO:0007669"/>
    <property type="project" value="UniProtKB-UniRule"/>
</dbReference>
<keyword evidence="9 11" id="KW-0472">Membrane</keyword>
<gene>
    <name evidence="13" type="ORF">Clacol_006999</name>
    <name evidence="14" type="ORF">Clacol_010365</name>
</gene>
<dbReference type="Pfam" id="PF04733">
    <property type="entry name" value="Coatomer_E"/>
    <property type="match status" value="1"/>
</dbReference>
<dbReference type="GO" id="GO:0006891">
    <property type="term" value="P:intra-Golgi vesicle-mediated transport"/>
    <property type="evidence" value="ECO:0007669"/>
    <property type="project" value="TreeGrafter"/>
</dbReference>
<comment type="subcellular location">
    <subcellularLocation>
        <location evidence="2">Cytoplasmic vesicle</location>
        <location evidence="2">COPI-coated vesicle membrane</location>
        <topology evidence="2">Peripheral membrane protein</topology>
        <orientation evidence="2">Cytoplasmic side</orientation>
    </subcellularLocation>
    <subcellularLocation>
        <location evidence="1">Golgi apparatus membrane</location>
        <topology evidence="1">Peripheral membrane protein</topology>
        <orientation evidence="1">Cytoplasmic side</orientation>
    </subcellularLocation>
</comment>
<dbReference type="InterPro" id="IPR011990">
    <property type="entry name" value="TPR-like_helical_dom_sf"/>
</dbReference>
<evidence type="ECO:0000256" key="10">
    <source>
        <dbReference type="ARBA" id="ARBA00023329"/>
    </source>
</evidence>
<keyword evidence="5 11" id="KW-0963">Cytoplasm</keyword>
<evidence type="ECO:0000256" key="8">
    <source>
        <dbReference type="ARBA" id="ARBA00023034"/>
    </source>
</evidence>
<dbReference type="PIRSF" id="PIRSF016478">
    <property type="entry name" value="Coatomer_esu"/>
    <property type="match status" value="1"/>
</dbReference>
<evidence type="ECO:0000256" key="4">
    <source>
        <dbReference type="ARBA" id="ARBA00022448"/>
    </source>
</evidence>
<evidence type="ECO:0000256" key="3">
    <source>
        <dbReference type="ARBA" id="ARBA00008827"/>
    </source>
</evidence>
<dbReference type="GO" id="GO:0030126">
    <property type="term" value="C:COPI vesicle coat"/>
    <property type="evidence" value="ECO:0007669"/>
    <property type="project" value="TreeGrafter"/>
</dbReference>
<evidence type="ECO:0000256" key="2">
    <source>
        <dbReference type="ARBA" id="ARBA00004347"/>
    </source>
</evidence>
<dbReference type="Gene3D" id="1.25.40.10">
    <property type="entry name" value="Tetratricopeptide repeat domain"/>
    <property type="match status" value="1"/>
</dbReference>
<dbReference type="EMBL" id="BPWL01000007">
    <property type="protein sequence ID" value="GJJ12754.1"/>
    <property type="molecule type" value="Genomic_DNA"/>
</dbReference>
<keyword evidence="8 11" id="KW-0333">Golgi apparatus</keyword>
<evidence type="ECO:0000313" key="15">
    <source>
        <dbReference type="Proteomes" id="UP001050691"/>
    </source>
</evidence>
<dbReference type="PANTHER" id="PTHR10805">
    <property type="entry name" value="COATOMER SUBUNIT EPSILON"/>
    <property type="match status" value="1"/>
</dbReference>
<dbReference type="GO" id="GO:0006890">
    <property type="term" value="P:retrograde vesicle-mediated transport, Golgi to endoplasmic reticulum"/>
    <property type="evidence" value="ECO:0007669"/>
    <property type="project" value="UniProtKB-UniRule"/>
</dbReference>
<proteinExistence type="inferred from homology"/>
<evidence type="ECO:0000256" key="12">
    <source>
        <dbReference type="SAM" id="Coils"/>
    </source>
</evidence>
<keyword evidence="10 11" id="KW-0968">Cytoplasmic vesicle</keyword>
<keyword evidence="6 11" id="KW-0931">ER-Golgi transport</keyword>
<protein>
    <recommendedName>
        <fullName evidence="11">Coatomer subunit epsilon</fullName>
    </recommendedName>
</protein>
<sequence length="304" mass="33471">MDPELYYIKQKFTLGAWKSIIDQKLDESSPDFQQLKLYQAQAYIALNKPTEALKLLDPNNTSLSVRALRALARYLSKEGENALEELRDLCVEIEEEGIDEKEKSLVKVAAGTAFAREGEIEEALETLGAGTGVENLDTLALVVQIYLSINRVDLAKRECDRARKWAEDDLLLQHIEASIGLLTGKDSYSNPHSFYVEQLNNPSLSSGHLLVSRGVTHLLRGELPEAQSDFAQAQKPEYGDPADALAGAVVAAELAGHKANVADLWSKLSQEYPDHPLTKSVLEKDAEFDSFASKYEVPPLAASA</sequence>
<name>A0AAV5AHZ4_9AGAM</name>
<organism evidence="13 15">
    <name type="scientific">Clathrus columnatus</name>
    <dbReference type="NCBI Taxonomy" id="1419009"/>
    <lineage>
        <taxon>Eukaryota</taxon>
        <taxon>Fungi</taxon>
        <taxon>Dikarya</taxon>
        <taxon>Basidiomycota</taxon>
        <taxon>Agaricomycotina</taxon>
        <taxon>Agaricomycetes</taxon>
        <taxon>Phallomycetidae</taxon>
        <taxon>Phallales</taxon>
        <taxon>Clathraceae</taxon>
        <taxon>Clathrus</taxon>
    </lineage>
</organism>
<comment type="caution">
    <text evidence="13">The sequence shown here is derived from an EMBL/GenBank/DDBJ whole genome shotgun (WGS) entry which is preliminary data.</text>
</comment>
<evidence type="ECO:0000256" key="9">
    <source>
        <dbReference type="ARBA" id="ARBA00023136"/>
    </source>
</evidence>
<evidence type="ECO:0000256" key="11">
    <source>
        <dbReference type="PIRNR" id="PIRNR016478"/>
    </source>
</evidence>
<dbReference type="GO" id="GO:0000139">
    <property type="term" value="C:Golgi membrane"/>
    <property type="evidence" value="ECO:0007669"/>
    <property type="project" value="UniProtKB-SubCell"/>
</dbReference>
<keyword evidence="4 11" id="KW-0813">Transport</keyword>
<dbReference type="SUPFAM" id="SSF48452">
    <property type="entry name" value="TPR-like"/>
    <property type="match status" value="1"/>
</dbReference>
<evidence type="ECO:0000256" key="5">
    <source>
        <dbReference type="ARBA" id="ARBA00022490"/>
    </source>
</evidence>
<feature type="coiled-coil region" evidence="12">
    <location>
        <begin position="76"/>
        <end position="103"/>
    </location>
</feature>
<dbReference type="AlphaFoldDB" id="A0AAV5AHZ4"/>
<reference evidence="13" key="1">
    <citation type="submission" date="2021-10" db="EMBL/GenBank/DDBJ databases">
        <title>De novo Genome Assembly of Clathrus columnatus (Basidiomycota, Fungi) Using Illumina and Nanopore Sequence Data.</title>
        <authorList>
            <person name="Ogiso-Tanaka E."/>
            <person name="Itagaki H."/>
            <person name="Hosoya T."/>
            <person name="Hosaka K."/>
        </authorList>
    </citation>
    <scope>NUCLEOTIDE SEQUENCE</scope>
    <source>
        <strain evidence="13">MO-923</strain>
    </source>
</reference>
<evidence type="ECO:0000256" key="7">
    <source>
        <dbReference type="ARBA" id="ARBA00022927"/>
    </source>
</evidence>
<keyword evidence="12" id="KW-0175">Coiled coil</keyword>
<evidence type="ECO:0000313" key="13">
    <source>
        <dbReference type="EMBL" id="GJJ12754.1"/>
    </source>
</evidence>
<dbReference type="InterPro" id="IPR006822">
    <property type="entry name" value="Coatomer_esu"/>
</dbReference>
<dbReference type="EMBL" id="BPWL01000012">
    <property type="protein sequence ID" value="GJJ16086.1"/>
    <property type="molecule type" value="Genomic_DNA"/>
</dbReference>
<keyword evidence="15" id="KW-1185">Reference proteome</keyword>
<dbReference type="Proteomes" id="UP001050691">
    <property type="component" value="Unassembled WGS sequence"/>
</dbReference>
<evidence type="ECO:0000256" key="1">
    <source>
        <dbReference type="ARBA" id="ARBA00004255"/>
    </source>
</evidence>
<comment type="similarity">
    <text evidence="3 11">Belongs to the COPE family.</text>
</comment>
<keyword evidence="7 11" id="KW-0653">Protein transport</keyword>
<dbReference type="GO" id="GO:0015031">
    <property type="term" value="P:protein transport"/>
    <property type="evidence" value="ECO:0007669"/>
    <property type="project" value="UniProtKB-UniRule"/>
</dbReference>